<gene>
    <name evidence="3" type="ORF">ENT89_04070</name>
    <name evidence="2" type="ORF">ENX77_05080</name>
</gene>
<accession>A0A7C3UDM6</accession>
<dbReference type="AlphaFoldDB" id="A0A7C3UDM6"/>
<dbReference type="EMBL" id="DTPI01000030">
    <property type="protein sequence ID" value="HGE66476.1"/>
    <property type="molecule type" value="Genomic_DNA"/>
</dbReference>
<evidence type="ECO:0000313" key="3">
    <source>
        <dbReference type="EMBL" id="HGU59346.1"/>
    </source>
</evidence>
<sequence>MQLQDELRDLLKILYSMSPAFNGIVQMLFILPEKARKLMGMYSELMEKEDDLRYLFSLKYTEDGRITYSDRGFGLGLIYLYRSLFELLGDADKRRRLLEIANISEDEFKEFDPLRAWIDVSLNYLAKHDRDALKLLDAIISELSKREYIYLDGDDFKRAVKDLKDFDSSLKILERFCLIVPEGSWIYRRGCFLLPDAYSDLRDKLKELLKQ</sequence>
<proteinExistence type="predicted"/>
<evidence type="ECO:0000256" key="1">
    <source>
        <dbReference type="SAM" id="Phobius"/>
    </source>
</evidence>
<keyword evidence="1" id="KW-0812">Transmembrane</keyword>
<keyword evidence="1" id="KW-1133">Transmembrane helix</keyword>
<protein>
    <submittedName>
        <fullName evidence="2">Uncharacterized protein</fullName>
    </submittedName>
</protein>
<name>A0A7C3UDM6_9EURY</name>
<feature type="transmembrane region" description="Helical" evidence="1">
    <location>
        <begin position="13"/>
        <end position="31"/>
    </location>
</feature>
<organism evidence="2">
    <name type="scientific">Geoglobus ahangari</name>
    <dbReference type="NCBI Taxonomy" id="113653"/>
    <lineage>
        <taxon>Archaea</taxon>
        <taxon>Methanobacteriati</taxon>
        <taxon>Methanobacteriota</taxon>
        <taxon>Archaeoglobi</taxon>
        <taxon>Archaeoglobales</taxon>
        <taxon>Archaeoglobaceae</taxon>
        <taxon>Geoglobus</taxon>
    </lineage>
</organism>
<comment type="caution">
    <text evidence="2">The sequence shown here is derived from an EMBL/GenBank/DDBJ whole genome shotgun (WGS) entry which is preliminary data.</text>
</comment>
<dbReference type="EMBL" id="DTAK01000025">
    <property type="protein sequence ID" value="HGU59346.1"/>
    <property type="molecule type" value="Genomic_DNA"/>
</dbReference>
<evidence type="ECO:0000313" key="2">
    <source>
        <dbReference type="EMBL" id="HGE66476.1"/>
    </source>
</evidence>
<keyword evidence="1" id="KW-0472">Membrane</keyword>
<reference evidence="2" key="1">
    <citation type="journal article" date="2020" name="mSystems">
        <title>Genome- and Community-Level Interaction Insights into Carbon Utilization and Element Cycling Functions of Hydrothermarchaeota in Hydrothermal Sediment.</title>
        <authorList>
            <person name="Zhou Z."/>
            <person name="Liu Y."/>
            <person name="Xu W."/>
            <person name="Pan J."/>
            <person name="Luo Z.H."/>
            <person name="Li M."/>
        </authorList>
    </citation>
    <scope>NUCLEOTIDE SEQUENCE [LARGE SCALE GENOMIC DNA]</scope>
    <source>
        <strain evidence="3">SpSt-62</strain>
        <strain evidence="2">SpSt-97</strain>
    </source>
</reference>